<dbReference type="AlphaFoldDB" id="A0A6B0S0J0"/>
<gene>
    <name evidence="1" type="ORF">E5288_WYG014122</name>
</gene>
<keyword evidence="2" id="KW-1185">Reference proteome</keyword>
<proteinExistence type="predicted"/>
<organism evidence="1 2">
    <name type="scientific">Bos mutus</name>
    <name type="common">wild yak</name>
    <dbReference type="NCBI Taxonomy" id="72004"/>
    <lineage>
        <taxon>Eukaryota</taxon>
        <taxon>Metazoa</taxon>
        <taxon>Chordata</taxon>
        <taxon>Craniata</taxon>
        <taxon>Vertebrata</taxon>
        <taxon>Euteleostomi</taxon>
        <taxon>Mammalia</taxon>
        <taxon>Eutheria</taxon>
        <taxon>Laurasiatheria</taxon>
        <taxon>Artiodactyla</taxon>
        <taxon>Ruminantia</taxon>
        <taxon>Pecora</taxon>
        <taxon>Bovidae</taxon>
        <taxon>Bovinae</taxon>
        <taxon>Bos</taxon>
    </lineage>
</organism>
<evidence type="ECO:0000313" key="2">
    <source>
        <dbReference type="Proteomes" id="UP000322234"/>
    </source>
</evidence>
<dbReference type="Proteomes" id="UP000322234">
    <property type="component" value="Unassembled WGS sequence"/>
</dbReference>
<protein>
    <submittedName>
        <fullName evidence="1">Uncharacterized protein</fullName>
    </submittedName>
</protein>
<evidence type="ECO:0000313" key="1">
    <source>
        <dbReference type="EMBL" id="MXQ94971.1"/>
    </source>
</evidence>
<sequence length="117" mass="14063">MLRYKVTETKDIQHRRVANSDITEDLQATIIMQFDKKGNDEINSTYTYEPSVAYENAFITKEFKLDEQRLWILNNSYEYCKPLTQMAKTKEFKLDEQRLWILNNSYEYCKPLTQMAK</sequence>
<dbReference type="EMBL" id="VBQZ03000123">
    <property type="protein sequence ID" value="MXQ94971.1"/>
    <property type="molecule type" value="Genomic_DNA"/>
</dbReference>
<reference evidence="1" key="1">
    <citation type="submission" date="2019-10" db="EMBL/GenBank/DDBJ databases">
        <title>The sequence and de novo assembly of the wild yak genome.</title>
        <authorList>
            <person name="Liu Y."/>
        </authorList>
    </citation>
    <scope>NUCLEOTIDE SEQUENCE [LARGE SCALE GENOMIC DNA]</scope>
    <source>
        <strain evidence="1">WY2019</strain>
    </source>
</reference>
<comment type="caution">
    <text evidence="1">The sequence shown here is derived from an EMBL/GenBank/DDBJ whole genome shotgun (WGS) entry which is preliminary data.</text>
</comment>
<name>A0A6B0S0J0_9CETA</name>
<accession>A0A6B0S0J0</accession>